<evidence type="ECO:0000313" key="2">
    <source>
        <dbReference type="Proteomes" id="UP000823918"/>
    </source>
</evidence>
<proteinExistence type="predicted"/>
<comment type="caution">
    <text evidence="1">The sequence shown here is derived from an EMBL/GenBank/DDBJ whole genome shotgun (WGS) entry which is preliminary data.</text>
</comment>
<sequence>MLLFFAAFAFGAGMAQVIHRFQSQQDRIPTVLETDDGGQQLDASLSGVKIAEEMYAQANGECEVRIQNLPENENSVRVSVVRSATGEVLYQSGLIDPGHYLEYVKLDTRLKEGWYPCRVMWEFYKPDTQEPIGKAAQSAVLIVKNDV</sequence>
<reference evidence="1" key="1">
    <citation type="journal article" date="2021" name="PeerJ">
        <title>Extensive microbial diversity within the chicken gut microbiome revealed by metagenomics and culture.</title>
        <authorList>
            <person name="Gilroy R."/>
            <person name="Ravi A."/>
            <person name="Getino M."/>
            <person name="Pursley I."/>
            <person name="Horton D.L."/>
            <person name="Alikhan N.F."/>
            <person name="Baker D."/>
            <person name="Gharbi K."/>
            <person name="Hall N."/>
            <person name="Watson M."/>
            <person name="Adriaenssens E.M."/>
            <person name="Foster-Nyarko E."/>
            <person name="Jarju S."/>
            <person name="Secka A."/>
            <person name="Antonio M."/>
            <person name="Oren A."/>
            <person name="Chaudhuri R.R."/>
            <person name="La Ragione R."/>
            <person name="Hildebrand F."/>
            <person name="Pallen M.J."/>
        </authorList>
    </citation>
    <scope>NUCLEOTIDE SEQUENCE</scope>
    <source>
        <strain evidence="1">5933</strain>
    </source>
</reference>
<dbReference type="EMBL" id="DWWA01000008">
    <property type="protein sequence ID" value="HJC71400.1"/>
    <property type="molecule type" value="Genomic_DNA"/>
</dbReference>
<gene>
    <name evidence="1" type="ORF">H9698_01220</name>
</gene>
<dbReference type="Proteomes" id="UP000823918">
    <property type="component" value="Unassembled WGS sequence"/>
</dbReference>
<dbReference type="AlphaFoldDB" id="A0A9D2Q5S8"/>
<reference evidence="1" key="2">
    <citation type="submission" date="2021-04" db="EMBL/GenBank/DDBJ databases">
        <authorList>
            <person name="Gilroy R."/>
        </authorList>
    </citation>
    <scope>NUCLEOTIDE SEQUENCE</scope>
    <source>
        <strain evidence="1">5933</strain>
    </source>
</reference>
<organism evidence="1 2">
    <name type="scientific">Candidatus Ruthenibacterium merdavium</name>
    <dbReference type="NCBI Taxonomy" id="2838752"/>
    <lineage>
        <taxon>Bacteria</taxon>
        <taxon>Bacillati</taxon>
        <taxon>Bacillota</taxon>
        <taxon>Clostridia</taxon>
        <taxon>Eubacteriales</taxon>
        <taxon>Oscillospiraceae</taxon>
        <taxon>Ruthenibacterium</taxon>
    </lineage>
</organism>
<protein>
    <submittedName>
        <fullName evidence="1">Uncharacterized protein</fullName>
    </submittedName>
</protein>
<evidence type="ECO:0000313" key="1">
    <source>
        <dbReference type="EMBL" id="HJC71400.1"/>
    </source>
</evidence>
<accession>A0A9D2Q5S8</accession>
<name>A0A9D2Q5S8_9FIRM</name>